<sequence length="507" mass="56995">MALSNLPSISGIELALWPTNFIAFIVLDVNIYEKANSQTSIRSPSIYISDSTTSSYDLPYSSMPRKAKKKNAKALFLAQNLSKPYGFRKQKRRHSKVTKHIRDREEEDEPMTKENTPLKQEPSKDGYFREFKSPGSSIDFCNRVPELAEIARRLHMTGEPATNLQISAAGKFLASSKWSVDDLKDSEPFEEIGTKLGLERMRREIIIFQHIGEVSFSLLGQNLINNNELDVFQETVISWMVLRESDTDLLADLPPWISRNANAPSAAEGMRAFLEAYKKNAGFKRWSFSRLKILARYNNDVLHKCGMTQIATLTDSVTKVQDWSASSDIKEDVSSNTPLKPAPTPRLGSDSSSTLSEEDVIPRYEEVSTIVQEYSLDLDMEKSRILNIILGKQNILREAQAEANQARAAFDKESLLPDLQAHIAVMLSTNVEWTVETAADFGDSLFELGRISRDLIRDSLVRPLHVEKQAGDDLEDYLRRSPDAAVLAGANAVLNELVGLQETLQYE</sequence>
<feature type="compositionally biased region" description="Basic residues" evidence="1">
    <location>
        <begin position="88"/>
        <end position="101"/>
    </location>
</feature>
<keyword evidence="3" id="KW-1185">Reference proteome</keyword>
<organism evidence="2 3">
    <name type="scientific">Oculimacula yallundae</name>
    <dbReference type="NCBI Taxonomy" id="86028"/>
    <lineage>
        <taxon>Eukaryota</taxon>
        <taxon>Fungi</taxon>
        <taxon>Dikarya</taxon>
        <taxon>Ascomycota</taxon>
        <taxon>Pezizomycotina</taxon>
        <taxon>Leotiomycetes</taxon>
        <taxon>Helotiales</taxon>
        <taxon>Ploettnerulaceae</taxon>
        <taxon>Oculimacula</taxon>
    </lineage>
</organism>
<protein>
    <submittedName>
        <fullName evidence="2">Uncharacterized protein</fullName>
    </submittedName>
</protein>
<name>A0ABR4CT34_9HELO</name>
<dbReference type="EMBL" id="JAZHXI010000003">
    <property type="protein sequence ID" value="KAL2073110.1"/>
    <property type="molecule type" value="Genomic_DNA"/>
</dbReference>
<evidence type="ECO:0000256" key="1">
    <source>
        <dbReference type="SAM" id="MobiDB-lite"/>
    </source>
</evidence>
<comment type="caution">
    <text evidence="2">The sequence shown here is derived from an EMBL/GenBank/DDBJ whole genome shotgun (WGS) entry which is preliminary data.</text>
</comment>
<evidence type="ECO:0000313" key="2">
    <source>
        <dbReference type="EMBL" id="KAL2073110.1"/>
    </source>
</evidence>
<proteinExistence type="predicted"/>
<evidence type="ECO:0000313" key="3">
    <source>
        <dbReference type="Proteomes" id="UP001595075"/>
    </source>
</evidence>
<reference evidence="2 3" key="1">
    <citation type="journal article" date="2024" name="Commun. Biol.">
        <title>Comparative genomic analysis of thermophilic fungi reveals convergent evolutionary adaptations and gene losses.</title>
        <authorList>
            <person name="Steindorff A.S."/>
            <person name="Aguilar-Pontes M.V."/>
            <person name="Robinson A.J."/>
            <person name="Andreopoulos B."/>
            <person name="LaButti K."/>
            <person name="Kuo A."/>
            <person name="Mondo S."/>
            <person name="Riley R."/>
            <person name="Otillar R."/>
            <person name="Haridas S."/>
            <person name="Lipzen A."/>
            <person name="Grimwood J."/>
            <person name="Schmutz J."/>
            <person name="Clum A."/>
            <person name="Reid I.D."/>
            <person name="Moisan M.C."/>
            <person name="Butler G."/>
            <person name="Nguyen T.T.M."/>
            <person name="Dewar K."/>
            <person name="Conant G."/>
            <person name="Drula E."/>
            <person name="Henrissat B."/>
            <person name="Hansel C."/>
            <person name="Singer S."/>
            <person name="Hutchinson M.I."/>
            <person name="de Vries R.P."/>
            <person name="Natvig D.O."/>
            <person name="Powell A.J."/>
            <person name="Tsang A."/>
            <person name="Grigoriev I.V."/>
        </authorList>
    </citation>
    <scope>NUCLEOTIDE SEQUENCE [LARGE SCALE GENOMIC DNA]</scope>
    <source>
        <strain evidence="2 3">CBS 494.80</strain>
    </source>
</reference>
<feature type="region of interest" description="Disordered" evidence="1">
    <location>
        <begin position="329"/>
        <end position="358"/>
    </location>
</feature>
<feature type="region of interest" description="Disordered" evidence="1">
    <location>
        <begin position="88"/>
        <end position="126"/>
    </location>
</feature>
<dbReference type="Proteomes" id="UP001595075">
    <property type="component" value="Unassembled WGS sequence"/>
</dbReference>
<gene>
    <name evidence="2" type="ORF">VTL71DRAFT_10434</name>
</gene>
<accession>A0ABR4CT34</accession>